<dbReference type="InterPro" id="IPR028118">
    <property type="entry name" value="Chibby_fam"/>
</dbReference>
<sequence length="89" mass="10161">MNRMRRFSESFRSPSKSAPPHFDAEGEAEPIQLQLGTSVLRYENRMWLNEDSGSNEAVKELLAKNQALEAENQLLRFKMGVLLDMVCMA</sequence>
<evidence type="ECO:0000313" key="2">
    <source>
        <dbReference type="EMBL" id="TPX67472.1"/>
    </source>
</evidence>
<feature type="region of interest" description="Disordered" evidence="1">
    <location>
        <begin position="1"/>
        <end position="28"/>
    </location>
</feature>
<comment type="caution">
    <text evidence="2">The sequence shown here is derived from an EMBL/GenBank/DDBJ whole genome shotgun (WGS) entry which is preliminary data.</text>
</comment>
<proteinExistence type="predicted"/>
<dbReference type="AlphaFoldDB" id="A0A507EUC6"/>
<accession>A0A507EUC6</accession>
<gene>
    <name evidence="2" type="ORF">CcCBS67573_g07479</name>
</gene>
<dbReference type="Pfam" id="PF14645">
    <property type="entry name" value="Chibby"/>
    <property type="match status" value="1"/>
</dbReference>
<organism evidence="2 3">
    <name type="scientific">Chytriomyces confervae</name>
    <dbReference type="NCBI Taxonomy" id="246404"/>
    <lineage>
        <taxon>Eukaryota</taxon>
        <taxon>Fungi</taxon>
        <taxon>Fungi incertae sedis</taxon>
        <taxon>Chytridiomycota</taxon>
        <taxon>Chytridiomycota incertae sedis</taxon>
        <taxon>Chytridiomycetes</taxon>
        <taxon>Chytridiales</taxon>
        <taxon>Chytriomycetaceae</taxon>
        <taxon>Chytriomyces</taxon>
    </lineage>
</organism>
<protein>
    <submittedName>
        <fullName evidence="2">Uncharacterized protein</fullName>
    </submittedName>
</protein>
<dbReference type="OrthoDB" id="2145765at2759"/>
<evidence type="ECO:0000256" key="1">
    <source>
        <dbReference type="SAM" id="MobiDB-lite"/>
    </source>
</evidence>
<dbReference type="EMBL" id="QEAP01000394">
    <property type="protein sequence ID" value="TPX67472.1"/>
    <property type="molecule type" value="Genomic_DNA"/>
</dbReference>
<name>A0A507EUC6_9FUNG</name>
<dbReference type="Proteomes" id="UP000320333">
    <property type="component" value="Unassembled WGS sequence"/>
</dbReference>
<evidence type="ECO:0000313" key="3">
    <source>
        <dbReference type="Proteomes" id="UP000320333"/>
    </source>
</evidence>
<keyword evidence="3" id="KW-1185">Reference proteome</keyword>
<reference evidence="2 3" key="1">
    <citation type="journal article" date="2019" name="Sci. Rep.">
        <title>Comparative genomics of chytrid fungi reveal insights into the obligate biotrophic and pathogenic lifestyle of Synchytrium endobioticum.</title>
        <authorList>
            <person name="van de Vossenberg B.T.L.H."/>
            <person name="Warris S."/>
            <person name="Nguyen H.D.T."/>
            <person name="van Gent-Pelzer M.P.E."/>
            <person name="Joly D.L."/>
            <person name="van de Geest H.C."/>
            <person name="Bonants P.J.M."/>
            <person name="Smith D.S."/>
            <person name="Levesque C.A."/>
            <person name="van der Lee T.A.J."/>
        </authorList>
    </citation>
    <scope>NUCLEOTIDE SEQUENCE [LARGE SCALE GENOMIC DNA]</scope>
    <source>
        <strain evidence="2 3">CBS 675.73</strain>
    </source>
</reference>